<keyword evidence="1" id="KW-0732">Signal</keyword>
<organism evidence="2 3">
    <name type="scientific">Sporosarcina siberiensis</name>
    <dbReference type="NCBI Taxonomy" id="1365606"/>
    <lineage>
        <taxon>Bacteria</taxon>
        <taxon>Bacillati</taxon>
        <taxon>Bacillota</taxon>
        <taxon>Bacilli</taxon>
        <taxon>Bacillales</taxon>
        <taxon>Caryophanaceae</taxon>
        <taxon>Sporosarcina</taxon>
    </lineage>
</organism>
<name>A0ABW4SK93_9BACL</name>
<dbReference type="Proteomes" id="UP001597218">
    <property type="component" value="Unassembled WGS sequence"/>
</dbReference>
<accession>A0ABW4SK93</accession>
<dbReference type="PANTHER" id="PTHR10151">
    <property type="entry name" value="ECTONUCLEOTIDE PYROPHOSPHATASE/PHOSPHODIESTERASE"/>
    <property type="match status" value="1"/>
</dbReference>
<dbReference type="Gene3D" id="3.40.720.10">
    <property type="entry name" value="Alkaline Phosphatase, subunit A"/>
    <property type="match status" value="1"/>
</dbReference>
<dbReference type="EMBL" id="JBHUGI010000034">
    <property type="protein sequence ID" value="MFD1929275.1"/>
    <property type="molecule type" value="Genomic_DNA"/>
</dbReference>
<dbReference type="InterPro" id="IPR017850">
    <property type="entry name" value="Alkaline_phosphatase_core_sf"/>
</dbReference>
<gene>
    <name evidence="2" type="ORF">ACFSFY_14630</name>
</gene>
<sequence>MSAKLTSFIVVVLVTQLFLPQTSTAQSEESSTYMVVSFDGMRHDFTKNYIDDGLLPNFKKVADSGLVAEDIRTIYPSLTSASHAAMATGAMPGKTGMISNHLRMSNTDLADNKSAFFSPLDATPIWAEAKKQGKTTATVLFPGSNPSQGNKATYAVYFGTTWAKNGLDDLTFTVPIEWTDLPESFSPVQEATLTLKLEDSMDQKVYILAVDSTDNEKKDYDTFYFYTKKNGVVMDSISDSEWGSISFLINTDHLAGFSFKLKEPDPTLDKVELYRTEVTSADVQGPAQFQKNIASEFGFLPVQYDDDALKKGWITRVDYEDIQERFAQWTTDVSLYIKEQYKPDILFFYYPQIDHEEHKYLLVDPRQLDYTKKKSAQFMEYITWAYELSDQAVGEVLKTMNKNDRLLLVSDHGMEPVHTMISPNHELEEAGLLIKDKDGNIDSKKSKAFAVASGAIAHIYINLEDREKNGVVTEEEYPEVQREIKELFTDFKATEPSFINRVKYLYHRWNEDIRQDDERSFFKVLAGSKESPFEKVVSVGEKDEDMEILEHEQAGDVLLIAKQGYYIGQDDIGSSVELAEDRGSHGGNPERTELRPILYVTGGSYSKGEIKEEISTLDIAPTLYELMGLDAPGFMDGKVIREMLEGGE</sequence>
<evidence type="ECO:0000313" key="2">
    <source>
        <dbReference type="EMBL" id="MFD1929275.1"/>
    </source>
</evidence>
<keyword evidence="3" id="KW-1185">Reference proteome</keyword>
<evidence type="ECO:0000313" key="3">
    <source>
        <dbReference type="Proteomes" id="UP001597218"/>
    </source>
</evidence>
<evidence type="ECO:0000256" key="1">
    <source>
        <dbReference type="SAM" id="SignalP"/>
    </source>
</evidence>
<dbReference type="InterPro" id="IPR002591">
    <property type="entry name" value="Phosphodiest/P_Trfase"/>
</dbReference>
<dbReference type="PANTHER" id="PTHR10151:SF120">
    <property type="entry name" value="BIS(5'-ADENOSYL)-TRIPHOSPHATASE"/>
    <property type="match status" value="1"/>
</dbReference>
<dbReference type="RefSeq" id="WP_381539640.1">
    <property type="nucleotide sequence ID" value="NZ_JBHUGI010000034.1"/>
</dbReference>
<protein>
    <submittedName>
        <fullName evidence="2">Alkaline phosphatase family protein</fullName>
    </submittedName>
</protein>
<feature type="chain" id="PRO_5045615546" evidence="1">
    <location>
        <begin position="26"/>
        <end position="648"/>
    </location>
</feature>
<dbReference type="Pfam" id="PF01663">
    <property type="entry name" value="Phosphodiest"/>
    <property type="match status" value="2"/>
</dbReference>
<proteinExistence type="predicted"/>
<dbReference type="SUPFAM" id="SSF53649">
    <property type="entry name" value="Alkaline phosphatase-like"/>
    <property type="match status" value="1"/>
</dbReference>
<feature type="signal peptide" evidence="1">
    <location>
        <begin position="1"/>
        <end position="25"/>
    </location>
</feature>
<comment type="caution">
    <text evidence="2">The sequence shown here is derived from an EMBL/GenBank/DDBJ whole genome shotgun (WGS) entry which is preliminary data.</text>
</comment>
<reference evidence="3" key="1">
    <citation type="journal article" date="2019" name="Int. J. Syst. Evol. Microbiol.">
        <title>The Global Catalogue of Microorganisms (GCM) 10K type strain sequencing project: providing services to taxonomists for standard genome sequencing and annotation.</title>
        <authorList>
            <consortium name="The Broad Institute Genomics Platform"/>
            <consortium name="The Broad Institute Genome Sequencing Center for Infectious Disease"/>
            <person name="Wu L."/>
            <person name="Ma J."/>
        </authorList>
    </citation>
    <scope>NUCLEOTIDE SEQUENCE [LARGE SCALE GENOMIC DNA]</scope>
    <source>
        <strain evidence="3">CGMCC 4.7177</strain>
    </source>
</reference>